<evidence type="ECO:0000313" key="1">
    <source>
        <dbReference type="EMBL" id="SNS14496.1"/>
    </source>
</evidence>
<dbReference type="AlphaFoldDB" id="A0A239C2U4"/>
<organism evidence="1 2">
    <name type="scientific">Belliella buryatensis</name>
    <dbReference type="NCBI Taxonomy" id="1500549"/>
    <lineage>
        <taxon>Bacteria</taxon>
        <taxon>Pseudomonadati</taxon>
        <taxon>Bacteroidota</taxon>
        <taxon>Cytophagia</taxon>
        <taxon>Cytophagales</taxon>
        <taxon>Cyclobacteriaceae</taxon>
        <taxon>Belliella</taxon>
    </lineage>
</organism>
<protein>
    <submittedName>
        <fullName evidence="1">Uncharacterized protein</fullName>
    </submittedName>
</protein>
<accession>A0A239C2U4</accession>
<dbReference type="EMBL" id="FZOK01000004">
    <property type="protein sequence ID" value="SNS14496.1"/>
    <property type="molecule type" value="Genomic_DNA"/>
</dbReference>
<gene>
    <name evidence="1" type="ORF">SAMN06295967_10450</name>
</gene>
<evidence type="ECO:0000313" key="2">
    <source>
        <dbReference type="Proteomes" id="UP000198480"/>
    </source>
</evidence>
<name>A0A239C2U4_9BACT</name>
<dbReference type="Proteomes" id="UP000198480">
    <property type="component" value="Unassembled WGS sequence"/>
</dbReference>
<sequence length="32" mass="4038">MYSLFVFKIQKNDQSYYNKQLKFNTKNKEFEL</sequence>
<proteinExistence type="predicted"/>
<keyword evidence="2" id="KW-1185">Reference proteome</keyword>
<reference evidence="2" key="1">
    <citation type="submission" date="2017-06" db="EMBL/GenBank/DDBJ databases">
        <authorList>
            <person name="Varghese N."/>
            <person name="Submissions S."/>
        </authorList>
    </citation>
    <scope>NUCLEOTIDE SEQUENCE [LARGE SCALE GENOMIC DNA]</scope>
    <source>
        <strain evidence="2">5C</strain>
    </source>
</reference>